<comment type="caution">
    <text evidence="4">The sequence shown here is derived from an EMBL/GenBank/DDBJ whole genome shotgun (WGS) entry which is preliminary data.</text>
</comment>
<evidence type="ECO:0000259" key="3">
    <source>
        <dbReference type="Pfam" id="PF00535"/>
    </source>
</evidence>
<dbReference type="PANTHER" id="PTHR22916:SF51">
    <property type="entry name" value="GLYCOSYLTRANSFERASE EPSH-RELATED"/>
    <property type="match status" value="1"/>
</dbReference>
<sequence length="334" mass="39913">MSKQPKISIIIPVYNAEKYLTECLQSVQFQSFTDFEVLLVNDGSTDRSGKICEEFVEKDSRFKVFHKENGGVSSARNLGIKNASGEFICFIDSDDYIKENFFKDFKFETNSADLFVQGYHIKIENQQFLERSIIHANLKSNDIGSILCNLEIKTNIIETPWSKLFKTNIIHDNNLLFNERLHNGEDHLFVLSYFKYINSIYLSNSNNYIYNRADNPDSLINQRIQHHNFGYYNHKVFDRRIENYRIHNMKQEYKDFILTMFHANIYRSIKLLFNDLNERQKKKYFQQYMFEIKKIEKDNHFLIQKRGKVNHLVSVLDHNFPYMPFLIKLIYKYV</sequence>
<dbReference type="EMBL" id="QNUG01000028">
    <property type="protein sequence ID" value="REC69178.1"/>
    <property type="molecule type" value="Genomic_DNA"/>
</dbReference>
<dbReference type="InterPro" id="IPR001173">
    <property type="entry name" value="Glyco_trans_2-like"/>
</dbReference>
<dbReference type="AlphaFoldDB" id="A0A3D9CU64"/>
<dbReference type="Pfam" id="PF00535">
    <property type="entry name" value="Glycos_transf_2"/>
    <property type="match status" value="1"/>
</dbReference>
<organism evidence="4 5">
    <name type="scientific">Epilithonimonas hispanica</name>
    <dbReference type="NCBI Taxonomy" id="358687"/>
    <lineage>
        <taxon>Bacteria</taxon>
        <taxon>Pseudomonadati</taxon>
        <taxon>Bacteroidota</taxon>
        <taxon>Flavobacteriia</taxon>
        <taxon>Flavobacteriales</taxon>
        <taxon>Weeksellaceae</taxon>
        <taxon>Chryseobacterium group</taxon>
        <taxon>Epilithonimonas</taxon>
    </lineage>
</organism>
<gene>
    <name evidence="4" type="ORF">DRF58_12585</name>
</gene>
<dbReference type="Proteomes" id="UP000256326">
    <property type="component" value="Unassembled WGS sequence"/>
</dbReference>
<keyword evidence="1" id="KW-0328">Glycosyltransferase</keyword>
<keyword evidence="2" id="KW-0808">Transferase</keyword>
<protein>
    <recommendedName>
        <fullName evidence="3">Glycosyltransferase 2-like domain-containing protein</fullName>
    </recommendedName>
</protein>
<proteinExistence type="predicted"/>
<evidence type="ECO:0000256" key="1">
    <source>
        <dbReference type="ARBA" id="ARBA00022676"/>
    </source>
</evidence>
<dbReference type="Gene3D" id="3.90.550.10">
    <property type="entry name" value="Spore Coat Polysaccharide Biosynthesis Protein SpsA, Chain A"/>
    <property type="match status" value="1"/>
</dbReference>
<evidence type="ECO:0000313" key="4">
    <source>
        <dbReference type="EMBL" id="REC69178.1"/>
    </source>
</evidence>
<evidence type="ECO:0000256" key="2">
    <source>
        <dbReference type="ARBA" id="ARBA00022679"/>
    </source>
</evidence>
<dbReference type="RefSeq" id="WP_116035935.1">
    <property type="nucleotide sequence ID" value="NZ_JBHLVV010000057.1"/>
</dbReference>
<dbReference type="InterPro" id="IPR029044">
    <property type="entry name" value="Nucleotide-diphossugar_trans"/>
</dbReference>
<dbReference type="SUPFAM" id="SSF53448">
    <property type="entry name" value="Nucleotide-diphospho-sugar transferases"/>
    <property type="match status" value="1"/>
</dbReference>
<reference evidence="4 5" key="1">
    <citation type="journal article" date="2006" name="Int. J. Syst. Evol. Microbiol.">
        <title>Chryseobacterium hispanicum sp. nov., isolated from the drinking water distribution system of Sevilla, Spain.</title>
        <authorList>
            <person name="Gallego V."/>
            <person name="Garcia M.T."/>
            <person name="Ventosa A."/>
        </authorList>
    </citation>
    <scope>NUCLEOTIDE SEQUENCE [LARGE SCALE GENOMIC DNA]</scope>
    <source>
        <strain evidence="4 5">KCTC 22104</strain>
    </source>
</reference>
<feature type="domain" description="Glycosyltransferase 2-like" evidence="3">
    <location>
        <begin position="8"/>
        <end position="132"/>
    </location>
</feature>
<keyword evidence="5" id="KW-1185">Reference proteome</keyword>
<dbReference type="CDD" id="cd00761">
    <property type="entry name" value="Glyco_tranf_GTA_type"/>
    <property type="match status" value="1"/>
</dbReference>
<accession>A0A3D9CU64</accession>
<dbReference type="PANTHER" id="PTHR22916">
    <property type="entry name" value="GLYCOSYLTRANSFERASE"/>
    <property type="match status" value="1"/>
</dbReference>
<evidence type="ECO:0000313" key="5">
    <source>
        <dbReference type="Proteomes" id="UP000256326"/>
    </source>
</evidence>
<dbReference type="GO" id="GO:0016758">
    <property type="term" value="F:hexosyltransferase activity"/>
    <property type="evidence" value="ECO:0007669"/>
    <property type="project" value="UniProtKB-ARBA"/>
</dbReference>
<dbReference type="OrthoDB" id="597270at2"/>
<name>A0A3D9CU64_9FLAO</name>